<dbReference type="InterPro" id="IPR008906">
    <property type="entry name" value="HATC_C_dom"/>
</dbReference>
<dbReference type="SUPFAM" id="SSF53098">
    <property type="entry name" value="Ribonuclease H-like"/>
    <property type="match status" value="1"/>
</dbReference>
<keyword evidence="9" id="KW-1185">Reference proteome</keyword>
<keyword evidence="3" id="KW-0863">Zinc-finger</keyword>
<evidence type="ECO:0000259" key="7">
    <source>
        <dbReference type="Pfam" id="PF05699"/>
    </source>
</evidence>
<dbReference type="PANTHER" id="PTHR46481:SF10">
    <property type="entry name" value="ZINC FINGER BED DOMAIN-CONTAINING PROTEIN 39"/>
    <property type="match status" value="1"/>
</dbReference>
<accession>A0A164KM72</accession>
<dbReference type="AlphaFoldDB" id="A0A164KM72"/>
<proteinExistence type="predicted"/>
<dbReference type="GO" id="GO:0046983">
    <property type="term" value="F:protein dimerization activity"/>
    <property type="evidence" value="ECO:0007669"/>
    <property type="project" value="InterPro"/>
</dbReference>
<organism evidence="8 9">
    <name type="scientific">Daphnia magna</name>
    <dbReference type="NCBI Taxonomy" id="35525"/>
    <lineage>
        <taxon>Eukaryota</taxon>
        <taxon>Metazoa</taxon>
        <taxon>Ecdysozoa</taxon>
        <taxon>Arthropoda</taxon>
        <taxon>Crustacea</taxon>
        <taxon>Branchiopoda</taxon>
        <taxon>Diplostraca</taxon>
        <taxon>Cladocera</taxon>
        <taxon>Anomopoda</taxon>
        <taxon>Daphniidae</taxon>
        <taxon>Daphnia</taxon>
    </lineage>
</organism>
<gene>
    <name evidence="8" type="ORF">APZ42_033896</name>
</gene>
<dbReference type="GO" id="GO:0005634">
    <property type="term" value="C:nucleus"/>
    <property type="evidence" value="ECO:0007669"/>
    <property type="project" value="UniProtKB-SubCell"/>
</dbReference>
<keyword evidence="2" id="KW-0479">Metal-binding</keyword>
<dbReference type="InterPro" id="IPR052035">
    <property type="entry name" value="ZnF_BED_domain_contain"/>
</dbReference>
<dbReference type="OrthoDB" id="6368175at2759"/>
<name>A0A164KM72_9CRUS</name>
<evidence type="ECO:0000256" key="1">
    <source>
        <dbReference type="ARBA" id="ARBA00004123"/>
    </source>
</evidence>
<evidence type="ECO:0000256" key="2">
    <source>
        <dbReference type="ARBA" id="ARBA00022723"/>
    </source>
</evidence>
<evidence type="ECO:0000256" key="5">
    <source>
        <dbReference type="ARBA" id="ARBA00023242"/>
    </source>
</evidence>
<dbReference type="Proteomes" id="UP000076858">
    <property type="component" value="Unassembled WGS sequence"/>
</dbReference>
<dbReference type="Pfam" id="PF05699">
    <property type="entry name" value="Dimer_Tnp_hAT"/>
    <property type="match status" value="1"/>
</dbReference>
<evidence type="ECO:0000313" key="8">
    <source>
        <dbReference type="EMBL" id="KZS03384.1"/>
    </source>
</evidence>
<evidence type="ECO:0000256" key="4">
    <source>
        <dbReference type="ARBA" id="ARBA00022833"/>
    </source>
</evidence>
<keyword evidence="4" id="KW-0862">Zinc</keyword>
<dbReference type="GO" id="GO:0008270">
    <property type="term" value="F:zinc ion binding"/>
    <property type="evidence" value="ECO:0007669"/>
    <property type="project" value="UniProtKB-KW"/>
</dbReference>
<evidence type="ECO:0000256" key="6">
    <source>
        <dbReference type="SAM" id="MobiDB-lite"/>
    </source>
</evidence>
<dbReference type="InterPro" id="IPR012337">
    <property type="entry name" value="RNaseH-like_sf"/>
</dbReference>
<reference evidence="8 9" key="1">
    <citation type="submission" date="2016-03" db="EMBL/GenBank/DDBJ databases">
        <title>EvidentialGene: Evidence-directed Construction of Genes on Genomes.</title>
        <authorList>
            <person name="Gilbert D.G."/>
            <person name="Choi J.-H."/>
            <person name="Mockaitis K."/>
            <person name="Colbourne J."/>
            <person name="Pfrender M."/>
        </authorList>
    </citation>
    <scope>NUCLEOTIDE SEQUENCE [LARGE SCALE GENOMIC DNA]</scope>
    <source>
        <strain evidence="8 9">Xinb3</strain>
        <tissue evidence="8">Complete organism</tissue>
    </source>
</reference>
<sequence length="128" mass="14588">PLNLPTRNANRRKIKKKTSSALQPKKKSRSLYSTVIEPRRSSSVGSSKALEELEIYLNEPTLPMKEIRPLEFWRLNSHRFPVLSPIAKTYLVSVSSGSVERVFSTASDILSAKRNRMKPCLSLRDLVY</sequence>
<evidence type="ECO:0000313" key="9">
    <source>
        <dbReference type="Proteomes" id="UP000076858"/>
    </source>
</evidence>
<feature type="non-terminal residue" evidence="8">
    <location>
        <position position="1"/>
    </location>
</feature>
<protein>
    <recommendedName>
        <fullName evidence="7">HAT C-terminal dimerisation domain-containing protein</fullName>
    </recommendedName>
</protein>
<dbReference type="EMBL" id="LRGB01003276">
    <property type="protein sequence ID" value="KZS03384.1"/>
    <property type="molecule type" value="Genomic_DNA"/>
</dbReference>
<evidence type="ECO:0000256" key="3">
    <source>
        <dbReference type="ARBA" id="ARBA00022771"/>
    </source>
</evidence>
<feature type="domain" description="HAT C-terminal dimerisation" evidence="7">
    <location>
        <begin position="52"/>
        <end position="119"/>
    </location>
</feature>
<comment type="subcellular location">
    <subcellularLocation>
        <location evidence="1">Nucleus</location>
    </subcellularLocation>
</comment>
<feature type="region of interest" description="Disordered" evidence="6">
    <location>
        <begin position="1"/>
        <end position="34"/>
    </location>
</feature>
<feature type="compositionally biased region" description="Basic residues" evidence="6">
    <location>
        <begin position="9"/>
        <end position="29"/>
    </location>
</feature>
<comment type="caution">
    <text evidence="8">The sequence shown here is derived from an EMBL/GenBank/DDBJ whole genome shotgun (WGS) entry which is preliminary data.</text>
</comment>
<dbReference type="PANTHER" id="PTHR46481">
    <property type="entry name" value="ZINC FINGER BED DOMAIN-CONTAINING PROTEIN 4"/>
    <property type="match status" value="1"/>
</dbReference>
<keyword evidence="5" id="KW-0539">Nucleus</keyword>